<dbReference type="Proteomes" id="UP000680304">
    <property type="component" value="Unassembled WGS sequence"/>
</dbReference>
<sequence length="155" mass="18041">MSTAAETNGAGAAHKARKSLWIKLKRQRYLMLLLLPCVALTFVFSYMPLWGLLMAFMDYRPGRAFFDNPWVGWKHFEYFIVYSGDFFTILRNSIVLSLLAMATITPLAILFAIVLFELRLRMFKRVVQTISYFPHFVSWAIVATIFFSFCRWKAG</sequence>
<dbReference type="EMBL" id="BOVJ01000004">
    <property type="protein sequence ID" value="GIQ61528.1"/>
    <property type="molecule type" value="Genomic_DNA"/>
</dbReference>
<organism evidence="6 7">
    <name type="scientific">Paenibacillus cisolokensis</name>
    <dbReference type="NCBI Taxonomy" id="1658519"/>
    <lineage>
        <taxon>Bacteria</taxon>
        <taxon>Bacillati</taxon>
        <taxon>Bacillota</taxon>
        <taxon>Bacilli</taxon>
        <taxon>Bacillales</taxon>
        <taxon>Paenibacillaceae</taxon>
        <taxon>Paenibacillus</taxon>
    </lineage>
</organism>
<dbReference type="InterPro" id="IPR035906">
    <property type="entry name" value="MetI-like_sf"/>
</dbReference>
<feature type="transmembrane region" description="Helical" evidence="5">
    <location>
        <begin position="130"/>
        <end position="149"/>
    </location>
</feature>
<evidence type="ECO:0000256" key="4">
    <source>
        <dbReference type="ARBA" id="ARBA00023136"/>
    </source>
</evidence>
<evidence type="ECO:0000256" key="5">
    <source>
        <dbReference type="SAM" id="Phobius"/>
    </source>
</evidence>
<keyword evidence="7" id="KW-1185">Reference proteome</keyword>
<evidence type="ECO:0000256" key="2">
    <source>
        <dbReference type="ARBA" id="ARBA00022692"/>
    </source>
</evidence>
<proteinExistence type="predicted"/>
<dbReference type="PANTHER" id="PTHR43496:SF1">
    <property type="entry name" value="POLYGALACTURONAN_RHAMNOGALACTURONAN TRANSPORT SYSTEM PERMEASE PROTEIN YTEP"/>
    <property type="match status" value="1"/>
</dbReference>
<feature type="transmembrane region" description="Helical" evidence="5">
    <location>
        <begin position="29"/>
        <end position="53"/>
    </location>
</feature>
<evidence type="ECO:0000256" key="1">
    <source>
        <dbReference type="ARBA" id="ARBA00004141"/>
    </source>
</evidence>
<protein>
    <recommendedName>
        <fullName evidence="8">Sugar ABC transporter permease</fullName>
    </recommendedName>
</protein>
<dbReference type="RefSeq" id="WP_213526744.1">
    <property type="nucleotide sequence ID" value="NZ_BOVJ01000004.1"/>
</dbReference>
<dbReference type="SUPFAM" id="SSF161098">
    <property type="entry name" value="MetI-like"/>
    <property type="match status" value="1"/>
</dbReference>
<evidence type="ECO:0008006" key="8">
    <source>
        <dbReference type="Google" id="ProtNLM"/>
    </source>
</evidence>
<comment type="caution">
    <text evidence="6">The sequence shown here is derived from an EMBL/GenBank/DDBJ whole genome shotgun (WGS) entry which is preliminary data.</text>
</comment>
<evidence type="ECO:0000313" key="7">
    <source>
        <dbReference type="Proteomes" id="UP000680304"/>
    </source>
</evidence>
<dbReference type="Gene3D" id="1.10.3720.10">
    <property type="entry name" value="MetI-like"/>
    <property type="match status" value="1"/>
</dbReference>
<feature type="transmembrane region" description="Helical" evidence="5">
    <location>
        <begin position="94"/>
        <end position="118"/>
    </location>
</feature>
<dbReference type="PANTHER" id="PTHR43496">
    <property type="entry name" value="PROTEIN LPLB"/>
    <property type="match status" value="1"/>
</dbReference>
<evidence type="ECO:0000256" key="3">
    <source>
        <dbReference type="ARBA" id="ARBA00022989"/>
    </source>
</evidence>
<accession>A0ABQ4N041</accession>
<keyword evidence="3 5" id="KW-1133">Transmembrane helix</keyword>
<comment type="subcellular location">
    <subcellularLocation>
        <location evidence="1">Membrane</location>
        <topology evidence="1">Multi-pass membrane protein</topology>
    </subcellularLocation>
</comment>
<evidence type="ECO:0000313" key="6">
    <source>
        <dbReference type="EMBL" id="GIQ61528.1"/>
    </source>
</evidence>
<name>A0ABQ4N041_9BACL</name>
<gene>
    <name evidence="6" type="ORF">PACILC2_00960</name>
</gene>
<keyword evidence="4 5" id="KW-0472">Membrane</keyword>
<keyword evidence="2 5" id="KW-0812">Transmembrane</keyword>
<reference evidence="6 7" key="1">
    <citation type="submission" date="2021-04" db="EMBL/GenBank/DDBJ databases">
        <title>Draft genome sequence of Paenibacillus cisolokensis, LC2-13A.</title>
        <authorList>
            <person name="Uke A."/>
            <person name="Chhe C."/>
            <person name="Baramee S."/>
            <person name="Kosugi A."/>
        </authorList>
    </citation>
    <scope>NUCLEOTIDE SEQUENCE [LARGE SCALE GENOMIC DNA]</scope>
    <source>
        <strain evidence="6 7">LC2-13A</strain>
    </source>
</reference>